<dbReference type="Gene3D" id="3.90.1140.10">
    <property type="entry name" value="Cyclic phosphodiesterase"/>
    <property type="match status" value="1"/>
</dbReference>
<evidence type="ECO:0000256" key="2">
    <source>
        <dbReference type="HAMAP-Rule" id="MF_01940"/>
    </source>
</evidence>
<keyword evidence="3" id="KW-0436">Ligase</keyword>
<comment type="function">
    <text evidence="2">Hydrolyzes RNA 2',3'-cyclic phosphodiester to an RNA 2'-phosphomonoester.</text>
</comment>
<organism evidence="3 4">
    <name type="scientific">Oceanisphaera arctica</name>
    <dbReference type="NCBI Taxonomy" id="641510"/>
    <lineage>
        <taxon>Bacteria</taxon>
        <taxon>Pseudomonadati</taxon>
        <taxon>Pseudomonadota</taxon>
        <taxon>Gammaproteobacteria</taxon>
        <taxon>Aeromonadales</taxon>
        <taxon>Aeromonadaceae</taxon>
        <taxon>Oceanisphaera</taxon>
    </lineage>
</organism>
<feature type="short sequence motif" description="HXTX 2" evidence="2">
    <location>
        <begin position="121"/>
        <end position="124"/>
    </location>
</feature>
<evidence type="ECO:0000313" key="4">
    <source>
        <dbReference type="Proteomes" id="UP000242231"/>
    </source>
</evidence>
<keyword evidence="1 2" id="KW-0378">Hydrolase</keyword>
<dbReference type="InterPro" id="IPR009097">
    <property type="entry name" value="Cyclic_Pdiesterase"/>
</dbReference>
<evidence type="ECO:0000313" key="3">
    <source>
        <dbReference type="EMBL" id="PPL16319.1"/>
    </source>
</evidence>
<protein>
    <recommendedName>
        <fullName evidence="2">RNA 2',3'-cyclic phosphodiesterase</fullName>
        <shortName evidence="2">RNA 2',3'-CPDase</shortName>
        <ecNumber evidence="2">3.1.4.58</ecNumber>
    </recommendedName>
</protein>
<evidence type="ECO:0000256" key="1">
    <source>
        <dbReference type="ARBA" id="ARBA00022801"/>
    </source>
</evidence>
<name>A0A2P5TLU8_9GAMM</name>
<comment type="catalytic activity">
    <reaction evidence="2">
        <text>a 3'-end 2',3'-cyclophospho-ribonucleotide-RNA + H2O = a 3'-end 2'-phospho-ribonucleotide-RNA + H(+)</text>
        <dbReference type="Rhea" id="RHEA:11828"/>
        <dbReference type="Rhea" id="RHEA-COMP:10464"/>
        <dbReference type="Rhea" id="RHEA-COMP:17353"/>
        <dbReference type="ChEBI" id="CHEBI:15377"/>
        <dbReference type="ChEBI" id="CHEBI:15378"/>
        <dbReference type="ChEBI" id="CHEBI:83064"/>
        <dbReference type="ChEBI" id="CHEBI:173113"/>
        <dbReference type="EC" id="3.1.4.58"/>
    </reaction>
</comment>
<sequence length="173" mass="19437">MDTSRLFLAFPADDQAPALSRLQDRLALAGRRIPASQFHLTLRFLGPLTPVQSGSLLKQLPKMRLPAFTLELDRLGSFPRAKVVWIGPSRVPFALSTLSDELAARCAALKLGPPHRAFRPHITLFRHDSTQELPPITPIRYRPSRLCLYSSTLSEQGPNYHILQSWPLTDSFN</sequence>
<dbReference type="EC" id="3.1.4.58" evidence="2"/>
<feature type="active site" description="Proton acceptor" evidence="2">
    <location>
        <position position="121"/>
    </location>
</feature>
<dbReference type="GO" id="GO:0008664">
    <property type="term" value="F:RNA 2',3'-cyclic 3'-phosphodiesterase activity"/>
    <property type="evidence" value="ECO:0007669"/>
    <property type="project" value="UniProtKB-EC"/>
</dbReference>
<dbReference type="Pfam" id="PF13563">
    <property type="entry name" value="2_5_RNA_ligase2"/>
    <property type="match status" value="1"/>
</dbReference>
<dbReference type="InterPro" id="IPR004175">
    <property type="entry name" value="RNA_CPDase"/>
</dbReference>
<accession>A0A2P5TLU8</accession>
<dbReference type="Proteomes" id="UP000242231">
    <property type="component" value="Unassembled WGS sequence"/>
</dbReference>
<dbReference type="AlphaFoldDB" id="A0A2P5TLU8"/>
<dbReference type="NCBIfam" id="TIGR02258">
    <property type="entry name" value="2_5_ligase"/>
    <property type="match status" value="1"/>
</dbReference>
<dbReference type="GO" id="GO:0004113">
    <property type="term" value="F:2',3'-cyclic-nucleotide 3'-phosphodiesterase activity"/>
    <property type="evidence" value="ECO:0007669"/>
    <property type="project" value="InterPro"/>
</dbReference>
<dbReference type="RefSeq" id="WP_229793557.1">
    <property type="nucleotide sequence ID" value="NZ_BMYB01000020.1"/>
</dbReference>
<comment type="similarity">
    <text evidence="2">Belongs to the 2H phosphoesterase superfamily. ThpR family.</text>
</comment>
<dbReference type="SUPFAM" id="SSF55144">
    <property type="entry name" value="LigT-like"/>
    <property type="match status" value="1"/>
</dbReference>
<gene>
    <name evidence="3" type="ORF">UN63_09335</name>
</gene>
<comment type="caution">
    <text evidence="3">The sequence shown here is derived from an EMBL/GenBank/DDBJ whole genome shotgun (WGS) entry which is preliminary data.</text>
</comment>
<dbReference type="PANTHER" id="PTHR35561">
    <property type="entry name" value="RNA 2',3'-CYCLIC PHOSPHODIESTERASE"/>
    <property type="match status" value="1"/>
</dbReference>
<dbReference type="HAMAP" id="MF_01940">
    <property type="entry name" value="RNA_CPDase"/>
    <property type="match status" value="1"/>
</dbReference>
<dbReference type="EMBL" id="MPZM01000017">
    <property type="protein sequence ID" value="PPL16319.1"/>
    <property type="molecule type" value="Genomic_DNA"/>
</dbReference>
<dbReference type="GO" id="GO:0016874">
    <property type="term" value="F:ligase activity"/>
    <property type="evidence" value="ECO:0007669"/>
    <property type="project" value="UniProtKB-KW"/>
</dbReference>
<proteinExistence type="inferred from homology"/>
<keyword evidence="4" id="KW-1185">Reference proteome</keyword>
<feature type="active site" description="Proton donor" evidence="2">
    <location>
        <position position="39"/>
    </location>
</feature>
<dbReference type="PANTHER" id="PTHR35561:SF1">
    <property type="entry name" value="RNA 2',3'-CYCLIC PHOSPHODIESTERASE"/>
    <property type="match status" value="1"/>
</dbReference>
<feature type="short sequence motif" description="HXTX 1" evidence="2">
    <location>
        <begin position="39"/>
        <end position="42"/>
    </location>
</feature>
<reference evidence="4" key="1">
    <citation type="submission" date="2016-11" db="EMBL/GenBank/DDBJ databases">
        <authorList>
            <person name="Sisinthy S."/>
            <person name="Ara S."/>
            <person name="Gundlapally S.R."/>
        </authorList>
    </citation>
    <scope>NUCLEOTIDE SEQUENCE [LARGE SCALE GENOMIC DNA]</scope>
    <source>
        <strain evidence="4">V1-41</strain>
    </source>
</reference>